<gene>
    <name evidence="2" type="ORF">PSET11_01117</name>
</gene>
<evidence type="ECO:0000256" key="1">
    <source>
        <dbReference type="SAM" id="Phobius"/>
    </source>
</evidence>
<organism evidence="2 3">
    <name type="scientific">Arthrobacter ulcerisalmonis</name>
    <dbReference type="NCBI Taxonomy" id="2483813"/>
    <lineage>
        <taxon>Bacteria</taxon>
        <taxon>Bacillati</taxon>
        <taxon>Actinomycetota</taxon>
        <taxon>Actinomycetes</taxon>
        <taxon>Micrococcales</taxon>
        <taxon>Micrococcaceae</taxon>
        <taxon>Arthrobacter</taxon>
    </lineage>
</organism>
<feature type="transmembrane region" description="Helical" evidence="1">
    <location>
        <begin position="86"/>
        <end position="110"/>
    </location>
</feature>
<dbReference type="AlphaFoldDB" id="A0A3P5WV37"/>
<reference evidence="2 3" key="1">
    <citation type="submission" date="2018-11" db="EMBL/GenBank/DDBJ databases">
        <authorList>
            <person name="Criscuolo A."/>
        </authorList>
    </citation>
    <scope>NUCLEOTIDE SEQUENCE [LARGE SCALE GENOMIC DNA]</scope>
    <source>
        <strain evidence="2">AT11b</strain>
    </source>
</reference>
<sequence>MTLGSFWGLLARSTRWWLALGTVSVVVGTGLSALALTELTPRPAALLPALGFSLGGGYAVLFPGLRTCTGGVRIHRGWTQHPLAGRVLYISSLILAVAGLAACIATGIRMPDASKILVWLVMGLYLALVGWSAAVIGAAARFTAVRNAATSEAHAARPAVGVTAPTR</sequence>
<keyword evidence="3" id="KW-1185">Reference proteome</keyword>
<dbReference type="EMBL" id="UXAU01000018">
    <property type="protein sequence ID" value="VDC23021.1"/>
    <property type="molecule type" value="Genomic_DNA"/>
</dbReference>
<keyword evidence="1" id="KW-1133">Transmembrane helix</keyword>
<name>A0A3P5WV37_9MICC</name>
<keyword evidence="1" id="KW-0812">Transmembrane</keyword>
<evidence type="ECO:0000313" key="3">
    <source>
        <dbReference type="Proteomes" id="UP000280861"/>
    </source>
</evidence>
<keyword evidence="1" id="KW-0472">Membrane</keyword>
<dbReference type="OrthoDB" id="4948880at2"/>
<accession>A0A3P5WV37</accession>
<protein>
    <submittedName>
        <fullName evidence="2">Uncharacterized protein</fullName>
    </submittedName>
</protein>
<proteinExistence type="predicted"/>
<evidence type="ECO:0000313" key="2">
    <source>
        <dbReference type="EMBL" id="VDC23021.1"/>
    </source>
</evidence>
<feature type="transmembrane region" description="Helical" evidence="1">
    <location>
        <begin position="43"/>
        <end position="65"/>
    </location>
</feature>
<dbReference type="RefSeq" id="WP_124091096.1">
    <property type="nucleotide sequence ID" value="NZ_CBCRYA010000016.1"/>
</dbReference>
<dbReference type="Proteomes" id="UP000280861">
    <property type="component" value="Unassembled WGS sequence"/>
</dbReference>
<feature type="transmembrane region" description="Helical" evidence="1">
    <location>
        <begin position="16"/>
        <end position="37"/>
    </location>
</feature>
<feature type="transmembrane region" description="Helical" evidence="1">
    <location>
        <begin position="116"/>
        <end position="140"/>
    </location>
</feature>